<keyword evidence="1" id="KW-0472">Membrane</keyword>
<feature type="transmembrane region" description="Helical" evidence="1">
    <location>
        <begin position="148"/>
        <end position="172"/>
    </location>
</feature>
<gene>
    <name evidence="2" type="ORF">OVA965_LOCUS34642</name>
    <name evidence="3" type="ORF">TMI583_LOCUS35574</name>
</gene>
<name>A0A8S2FFB7_9BILA</name>
<comment type="caution">
    <text evidence="2">The sequence shown here is derived from an EMBL/GenBank/DDBJ whole genome shotgun (WGS) entry which is preliminary data.</text>
</comment>
<dbReference type="EMBL" id="CAJOBA010051151">
    <property type="protein sequence ID" value="CAF4241729.1"/>
    <property type="molecule type" value="Genomic_DNA"/>
</dbReference>
<keyword evidence="1" id="KW-0812">Transmembrane</keyword>
<feature type="transmembrane region" description="Helical" evidence="1">
    <location>
        <begin position="114"/>
        <end position="136"/>
    </location>
</feature>
<evidence type="ECO:0000313" key="2">
    <source>
        <dbReference type="EMBL" id="CAF1446403.1"/>
    </source>
</evidence>
<dbReference type="AlphaFoldDB" id="A0A8S2FFB7"/>
<protein>
    <submittedName>
        <fullName evidence="2">Uncharacterized protein</fullName>
    </submittedName>
</protein>
<dbReference type="Proteomes" id="UP000677228">
    <property type="component" value="Unassembled WGS sequence"/>
</dbReference>
<evidence type="ECO:0000256" key="1">
    <source>
        <dbReference type="SAM" id="Phobius"/>
    </source>
</evidence>
<evidence type="ECO:0000313" key="4">
    <source>
        <dbReference type="Proteomes" id="UP000677228"/>
    </source>
</evidence>
<evidence type="ECO:0000313" key="3">
    <source>
        <dbReference type="EMBL" id="CAF4241729.1"/>
    </source>
</evidence>
<reference evidence="2" key="1">
    <citation type="submission" date="2021-02" db="EMBL/GenBank/DDBJ databases">
        <authorList>
            <person name="Nowell W R."/>
        </authorList>
    </citation>
    <scope>NUCLEOTIDE SEQUENCE</scope>
</reference>
<dbReference type="EMBL" id="CAJNOK010029327">
    <property type="protein sequence ID" value="CAF1446403.1"/>
    <property type="molecule type" value="Genomic_DNA"/>
</dbReference>
<accession>A0A8S2FFB7</accession>
<sequence>MNKLLITQTTNLIDRLHEDIEKDKKISEETRATCRVILQQVRKAYLRLQIRFFKETKTLIDAALGIGSTKRQDYYQAWSHLLDCCTAECENLIGPLLQVSNSVARISAELKIKWNYYLTGCEISMALGTGLLSALFVHFCPFIKCTVLAGGGVVVAIGGAALAALIVIGCSIELVNIKQVQKIYDSCTDDIRLMISEHVPFFNKKDNIVTATELRNAIHKTFNKLKMTEAIWKNDIQLQSLQRRTQEILNDINPPP</sequence>
<organism evidence="2 4">
    <name type="scientific">Didymodactylos carnosus</name>
    <dbReference type="NCBI Taxonomy" id="1234261"/>
    <lineage>
        <taxon>Eukaryota</taxon>
        <taxon>Metazoa</taxon>
        <taxon>Spiralia</taxon>
        <taxon>Gnathifera</taxon>
        <taxon>Rotifera</taxon>
        <taxon>Eurotatoria</taxon>
        <taxon>Bdelloidea</taxon>
        <taxon>Philodinida</taxon>
        <taxon>Philodinidae</taxon>
        <taxon>Didymodactylos</taxon>
    </lineage>
</organism>
<dbReference type="Proteomes" id="UP000682733">
    <property type="component" value="Unassembled WGS sequence"/>
</dbReference>
<proteinExistence type="predicted"/>
<keyword evidence="1" id="KW-1133">Transmembrane helix</keyword>